<proteinExistence type="predicted"/>
<keyword evidence="1" id="KW-0808">Transferase</keyword>
<accession>A0ABW7RKA0</accession>
<reference evidence="1 2" key="1">
    <citation type="submission" date="2024-10" db="EMBL/GenBank/DDBJ databases">
        <title>The Natural Products Discovery Center: Release of the First 8490 Sequenced Strains for Exploring Actinobacteria Biosynthetic Diversity.</title>
        <authorList>
            <person name="Kalkreuter E."/>
            <person name="Kautsar S.A."/>
            <person name="Yang D."/>
            <person name="Bader C.D."/>
            <person name="Teijaro C.N."/>
            <person name="Fluegel L."/>
            <person name="Davis C.M."/>
            <person name="Simpson J.R."/>
            <person name="Lauterbach L."/>
            <person name="Steele A.D."/>
            <person name="Gui C."/>
            <person name="Meng S."/>
            <person name="Li G."/>
            <person name="Viehrig K."/>
            <person name="Ye F."/>
            <person name="Su P."/>
            <person name="Kiefer A.F."/>
            <person name="Nichols A."/>
            <person name="Cepeda A.J."/>
            <person name="Yan W."/>
            <person name="Fan B."/>
            <person name="Jiang Y."/>
            <person name="Adhikari A."/>
            <person name="Zheng C.-J."/>
            <person name="Schuster L."/>
            <person name="Cowan T.M."/>
            <person name="Smanski M.J."/>
            <person name="Chevrette M.G."/>
            <person name="De Carvalho L.P.S."/>
            <person name="Shen B."/>
        </authorList>
    </citation>
    <scope>NUCLEOTIDE SEQUENCE [LARGE SCALE GENOMIC DNA]</scope>
    <source>
        <strain evidence="1 2">NPDC018013</strain>
    </source>
</reference>
<dbReference type="SUPFAM" id="SSF53335">
    <property type="entry name" value="S-adenosyl-L-methionine-dependent methyltransferases"/>
    <property type="match status" value="1"/>
</dbReference>
<dbReference type="Proteomes" id="UP001610990">
    <property type="component" value="Unassembled WGS sequence"/>
</dbReference>
<dbReference type="PIRSF" id="PIRSF017393">
    <property type="entry name" value="MTase_SAV2177"/>
    <property type="match status" value="1"/>
</dbReference>
<gene>
    <name evidence="1" type="ORF">ACH4GP_29615</name>
</gene>
<dbReference type="GO" id="GO:0032259">
    <property type="term" value="P:methylation"/>
    <property type="evidence" value="ECO:0007669"/>
    <property type="project" value="UniProtKB-KW"/>
</dbReference>
<keyword evidence="2" id="KW-1185">Reference proteome</keyword>
<dbReference type="EMBL" id="JBIRGH010000024">
    <property type="protein sequence ID" value="MFH8588501.1"/>
    <property type="molecule type" value="Genomic_DNA"/>
</dbReference>
<keyword evidence="1" id="KW-0489">Methyltransferase</keyword>
<name>A0ABW7RKA0_9ACTN</name>
<dbReference type="InterPro" id="IPR006764">
    <property type="entry name" value="SAM_dep_MeTrfase_SAV2177_type"/>
</dbReference>
<dbReference type="Gene3D" id="3.40.50.150">
    <property type="entry name" value="Vaccinia Virus protein VP39"/>
    <property type="match status" value="1"/>
</dbReference>
<dbReference type="EC" id="2.1.1.-" evidence="1"/>
<sequence length="278" mass="30210">MDTSLTSPQAAAPDQPNTARLRAHWLGGHDTQPAERRLSVKVLRRAPGIANATREGLRFTDAAVRALADKGMRQAVILGCGFPARPYPHHAIERPHRETRALYVTHDPIVIAHTRALLTSRTPAYTEHLQADFSRPEMVLESPQLRHAINLSEPLVLVLDSVLHFHPDAPGRPMTAVIGQYLQALAPGSAIVITHLTGDFDAHSMAKAAALLQQTGVPFQPRSRQQILDLVANWRRLAPKDAPAYAYLHPAVKPPLTAVSGAAYAVIARKPGVAGHLL</sequence>
<dbReference type="GO" id="GO:0008168">
    <property type="term" value="F:methyltransferase activity"/>
    <property type="evidence" value="ECO:0007669"/>
    <property type="project" value="UniProtKB-KW"/>
</dbReference>
<dbReference type="RefSeq" id="WP_367436130.1">
    <property type="nucleotide sequence ID" value="NZ_CP108413.1"/>
</dbReference>
<dbReference type="InterPro" id="IPR029063">
    <property type="entry name" value="SAM-dependent_MTases_sf"/>
</dbReference>
<comment type="caution">
    <text evidence="1">The sequence shown here is derived from an EMBL/GenBank/DDBJ whole genome shotgun (WGS) entry which is preliminary data.</text>
</comment>
<evidence type="ECO:0000313" key="2">
    <source>
        <dbReference type="Proteomes" id="UP001610990"/>
    </source>
</evidence>
<evidence type="ECO:0000313" key="1">
    <source>
        <dbReference type="EMBL" id="MFH8588501.1"/>
    </source>
</evidence>
<dbReference type="Pfam" id="PF04672">
    <property type="entry name" value="Methyltransf_19"/>
    <property type="match status" value="1"/>
</dbReference>
<protein>
    <submittedName>
        <fullName evidence="1">SAM-dependent methyltransferase</fullName>
        <ecNumber evidence="1">2.1.1.-</ecNumber>
    </submittedName>
</protein>
<organism evidence="1 2">
    <name type="scientific">Streptomyces celluloflavus</name>
    <dbReference type="NCBI Taxonomy" id="58344"/>
    <lineage>
        <taxon>Bacteria</taxon>
        <taxon>Bacillati</taxon>
        <taxon>Actinomycetota</taxon>
        <taxon>Actinomycetes</taxon>
        <taxon>Kitasatosporales</taxon>
        <taxon>Streptomycetaceae</taxon>
        <taxon>Streptomyces</taxon>
    </lineage>
</organism>